<dbReference type="Pfam" id="PF09391">
    <property type="entry name" value="DUF2000"/>
    <property type="match status" value="1"/>
</dbReference>
<dbReference type="EMBL" id="LT629688">
    <property type="protein sequence ID" value="SDE08168.1"/>
    <property type="molecule type" value="Genomic_DNA"/>
</dbReference>
<evidence type="ECO:0000313" key="1">
    <source>
        <dbReference type="EMBL" id="SDE08168.1"/>
    </source>
</evidence>
<dbReference type="STRING" id="675864.SAMN04489747_2460"/>
<dbReference type="InterPro" id="IPR023476">
    <property type="entry name" value="Pep_tRNA_hydro_II_dom_sf"/>
</dbReference>
<dbReference type="SUPFAM" id="SSF102462">
    <property type="entry name" value="Peptidyl-tRNA hydrolase II"/>
    <property type="match status" value="1"/>
</dbReference>
<dbReference type="AlphaFoldDB" id="A0A1G6ZZR3"/>
<dbReference type="RefSeq" id="WP_231946288.1">
    <property type="nucleotide sequence ID" value="NZ_LT629688.1"/>
</dbReference>
<keyword evidence="2" id="KW-1185">Reference proteome</keyword>
<proteinExistence type="predicted"/>
<gene>
    <name evidence="1" type="ORF">SAMN04489747_2460</name>
</gene>
<protein>
    <recommendedName>
        <fullName evidence="3">DUF2000 domain-containing protein</fullName>
    </recommendedName>
</protein>
<dbReference type="InterPro" id="IPR018988">
    <property type="entry name" value="DUF2000"/>
</dbReference>
<reference evidence="1 2" key="1">
    <citation type="submission" date="2016-10" db="EMBL/GenBank/DDBJ databases">
        <authorList>
            <person name="de Groot N.N."/>
        </authorList>
    </citation>
    <scope>NUCLEOTIDE SEQUENCE [LARGE SCALE GENOMIC DNA]</scope>
    <source>
        <strain evidence="1 2">MON 2.2</strain>
    </source>
</reference>
<organism evidence="1 2">
    <name type="scientific">Auraticoccus monumenti</name>
    <dbReference type="NCBI Taxonomy" id="675864"/>
    <lineage>
        <taxon>Bacteria</taxon>
        <taxon>Bacillati</taxon>
        <taxon>Actinomycetota</taxon>
        <taxon>Actinomycetes</taxon>
        <taxon>Propionibacteriales</taxon>
        <taxon>Propionibacteriaceae</taxon>
        <taxon>Auraticoccus</taxon>
    </lineage>
</organism>
<evidence type="ECO:0008006" key="3">
    <source>
        <dbReference type="Google" id="ProtNLM"/>
    </source>
</evidence>
<sequence length="145" mass="15650">MTDSSALTAPRFETKVAVLVRDDLEVWQRLNVTAFLSSGLTAAAPQLVGEPYQDADGQTYLPLLGQPVLVFTADLALLRAVHERAVRRELPLAVFTADMFRTGHDAANRAVVRDVPGAELDLVGLGLHSTRNVVDRVVKGAALHP</sequence>
<dbReference type="Gene3D" id="3.40.1490.10">
    <property type="entry name" value="Bit1"/>
    <property type="match status" value="1"/>
</dbReference>
<dbReference type="Proteomes" id="UP000198546">
    <property type="component" value="Chromosome i"/>
</dbReference>
<name>A0A1G6ZZR3_9ACTN</name>
<accession>A0A1G6ZZR3</accession>
<evidence type="ECO:0000313" key="2">
    <source>
        <dbReference type="Proteomes" id="UP000198546"/>
    </source>
</evidence>